<sequence length="414" mass="47624">MFSFTESPCIYDRRPALDAFAPFGMVPGSKRRRVNHQPLHATNLRPVQSSLKCDVVEKDDEYVLSVYKRLDEDVLGNAIYRHLQKLREERAPSYHVVRDFFGNEYYVEDRCDEDVFMREAMATLDLPSIQHQVAKQCFKDYEITLRHRGDELVVVSRRDNFYKEFALGVEFEDVCVNGFEMVSDTIAALRVGIKKPALRTVLPINLRIVGGNAERNTPVIAAGEADLSGCFEKQEQVIQRAQELARRKQKIHEAKELARREQAMQEAQELVRREKAIQEALSKHQAKQKAEEEATRLKAEEEAAKEEASNRTAQRNRKKVIAEKKAFLLEQKRKRREEQEDKNACVAASRTQTPSPQSSPVVININIDTHARNRDPDHAQSHSPVLEDIDDEEVQRYHRSLYDSPRGSSIIDNV</sequence>
<protein>
    <submittedName>
        <fullName evidence="2">LAME_0H19306g1_1</fullName>
    </submittedName>
</protein>
<dbReference type="AlphaFoldDB" id="A0A1G4KJ84"/>
<feature type="compositionally biased region" description="Basic and acidic residues" evidence="1">
    <location>
        <begin position="369"/>
        <end position="380"/>
    </location>
</feature>
<feature type="compositionally biased region" description="Low complexity" evidence="1">
    <location>
        <begin position="351"/>
        <end position="362"/>
    </location>
</feature>
<organism evidence="2 3">
    <name type="scientific">Lachancea meyersii CBS 8951</name>
    <dbReference type="NCBI Taxonomy" id="1266667"/>
    <lineage>
        <taxon>Eukaryota</taxon>
        <taxon>Fungi</taxon>
        <taxon>Dikarya</taxon>
        <taxon>Ascomycota</taxon>
        <taxon>Saccharomycotina</taxon>
        <taxon>Saccharomycetes</taxon>
        <taxon>Saccharomycetales</taxon>
        <taxon>Saccharomycetaceae</taxon>
        <taxon>Lachancea</taxon>
    </lineage>
</organism>
<feature type="compositionally biased region" description="Basic and acidic residues" evidence="1">
    <location>
        <begin position="332"/>
        <end position="343"/>
    </location>
</feature>
<feature type="region of interest" description="Disordered" evidence="1">
    <location>
        <begin position="282"/>
        <end position="318"/>
    </location>
</feature>
<accession>A0A1G4KJ84</accession>
<name>A0A1G4KJ84_9SACH</name>
<evidence type="ECO:0000256" key="1">
    <source>
        <dbReference type="SAM" id="MobiDB-lite"/>
    </source>
</evidence>
<gene>
    <name evidence="2" type="ORF">LAME_0H19306G</name>
</gene>
<keyword evidence="3" id="KW-1185">Reference proteome</keyword>
<evidence type="ECO:0000313" key="2">
    <source>
        <dbReference type="EMBL" id="SCV04547.1"/>
    </source>
</evidence>
<evidence type="ECO:0000313" key="3">
    <source>
        <dbReference type="Proteomes" id="UP000191144"/>
    </source>
</evidence>
<reference evidence="3" key="1">
    <citation type="submission" date="2016-03" db="EMBL/GenBank/DDBJ databases">
        <authorList>
            <person name="Devillers Hugo."/>
        </authorList>
    </citation>
    <scope>NUCLEOTIDE SEQUENCE [LARGE SCALE GENOMIC DNA]</scope>
</reference>
<dbReference type="EMBL" id="LT598480">
    <property type="protein sequence ID" value="SCV04547.1"/>
    <property type="molecule type" value="Genomic_DNA"/>
</dbReference>
<proteinExistence type="predicted"/>
<feature type="region of interest" description="Disordered" evidence="1">
    <location>
        <begin position="332"/>
        <end position="392"/>
    </location>
</feature>
<feature type="compositionally biased region" description="Basic and acidic residues" evidence="1">
    <location>
        <begin position="288"/>
        <end position="309"/>
    </location>
</feature>
<dbReference type="OrthoDB" id="4067212at2759"/>
<dbReference type="Proteomes" id="UP000191144">
    <property type="component" value="Chromosome H"/>
</dbReference>